<organism evidence="2 3">
    <name type="scientific">Boletus edulis BED1</name>
    <dbReference type="NCBI Taxonomy" id="1328754"/>
    <lineage>
        <taxon>Eukaryota</taxon>
        <taxon>Fungi</taxon>
        <taxon>Dikarya</taxon>
        <taxon>Basidiomycota</taxon>
        <taxon>Agaricomycotina</taxon>
        <taxon>Agaricomycetes</taxon>
        <taxon>Agaricomycetidae</taxon>
        <taxon>Boletales</taxon>
        <taxon>Boletineae</taxon>
        <taxon>Boletaceae</taxon>
        <taxon>Boletoideae</taxon>
        <taxon>Boletus</taxon>
    </lineage>
</organism>
<name>A0AAD4C688_BOLED</name>
<reference evidence="2" key="2">
    <citation type="journal article" date="2020" name="Nat. Commun.">
        <title>Large-scale genome sequencing of mycorrhizal fungi provides insights into the early evolution of symbiotic traits.</title>
        <authorList>
            <person name="Miyauchi S."/>
            <person name="Kiss E."/>
            <person name="Kuo A."/>
            <person name="Drula E."/>
            <person name="Kohler A."/>
            <person name="Sanchez-Garcia M."/>
            <person name="Morin E."/>
            <person name="Andreopoulos B."/>
            <person name="Barry K.W."/>
            <person name="Bonito G."/>
            <person name="Buee M."/>
            <person name="Carver A."/>
            <person name="Chen C."/>
            <person name="Cichocki N."/>
            <person name="Clum A."/>
            <person name="Culley D."/>
            <person name="Crous P.W."/>
            <person name="Fauchery L."/>
            <person name="Girlanda M."/>
            <person name="Hayes R.D."/>
            <person name="Keri Z."/>
            <person name="LaButti K."/>
            <person name="Lipzen A."/>
            <person name="Lombard V."/>
            <person name="Magnuson J."/>
            <person name="Maillard F."/>
            <person name="Murat C."/>
            <person name="Nolan M."/>
            <person name="Ohm R.A."/>
            <person name="Pangilinan J."/>
            <person name="Pereira M.F."/>
            <person name="Perotto S."/>
            <person name="Peter M."/>
            <person name="Pfister S."/>
            <person name="Riley R."/>
            <person name="Sitrit Y."/>
            <person name="Stielow J.B."/>
            <person name="Szollosi G."/>
            <person name="Zifcakova L."/>
            <person name="Stursova M."/>
            <person name="Spatafora J.W."/>
            <person name="Tedersoo L."/>
            <person name="Vaario L.M."/>
            <person name="Yamada A."/>
            <person name="Yan M."/>
            <person name="Wang P."/>
            <person name="Xu J."/>
            <person name="Bruns T."/>
            <person name="Baldrian P."/>
            <person name="Vilgalys R."/>
            <person name="Dunand C."/>
            <person name="Henrissat B."/>
            <person name="Grigoriev I.V."/>
            <person name="Hibbett D."/>
            <person name="Nagy L.G."/>
            <person name="Martin F.M."/>
        </authorList>
    </citation>
    <scope>NUCLEOTIDE SEQUENCE</scope>
    <source>
        <strain evidence="2">BED1</strain>
    </source>
</reference>
<protein>
    <submittedName>
        <fullName evidence="2">Uncharacterized protein</fullName>
    </submittedName>
</protein>
<gene>
    <name evidence="2" type="ORF">L210DRAFT_3524493</name>
</gene>
<feature type="region of interest" description="Disordered" evidence="1">
    <location>
        <begin position="27"/>
        <end position="68"/>
    </location>
</feature>
<evidence type="ECO:0000313" key="2">
    <source>
        <dbReference type="EMBL" id="KAF8449305.1"/>
    </source>
</evidence>
<evidence type="ECO:0000313" key="3">
    <source>
        <dbReference type="Proteomes" id="UP001194468"/>
    </source>
</evidence>
<accession>A0AAD4C688</accession>
<sequence>MGPEDLEAIRPFPVVLCPVPHKVDTPRARDIPLPPSHTPTLSHLPAARPRENASLTLTRSTPRLDGRRPCRVHPAGVCGTIRLVRTDFLEAENAWQSPELRESMERARA</sequence>
<comment type="caution">
    <text evidence="2">The sequence shown here is derived from an EMBL/GenBank/DDBJ whole genome shotgun (WGS) entry which is preliminary data.</text>
</comment>
<evidence type="ECO:0000256" key="1">
    <source>
        <dbReference type="SAM" id="MobiDB-lite"/>
    </source>
</evidence>
<dbReference type="AlphaFoldDB" id="A0AAD4C688"/>
<reference evidence="2" key="1">
    <citation type="submission" date="2019-10" db="EMBL/GenBank/DDBJ databases">
        <authorList>
            <consortium name="DOE Joint Genome Institute"/>
            <person name="Kuo A."/>
            <person name="Miyauchi S."/>
            <person name="Kiss E."/>
            <person name="Drula E."/>
            <person name="Kohler A."/>
            <person name="Sanchez-Garcia M."/>
            <person name="Andreopoulos B."/>
            <person name="Barry K.W."/>
            <person name="Bonito G."/>
            <person name="Buee M."/>
            <person name="Carver A."/>
            <person name="Chen C."/>
            <person name="Cichocki N."/>
            <person name="Clum A."/>
            <person name="Culley D."/>
            <person name="Crous P.W."/>
            <person name="Fauchery L."/>
            <person name="Girlanda M."/>
            <person name="Hayes R."/>
            <person name="Keri Z."/>
            <person name="LaButti K."/>
            <person name="Lipzen A."/>
            <person name="Lombard V."/>
            <person name="Magnuson J."/>
            <person name="Maillard F."/>
            <person name="Morin E."/>
            <person name="Murat C."/>
            <person name="Nolan M."/>
            <person name="Ohm R."/>
            <person name="Pangilinan J."/>
            <person name="Pereira M."/>
            <person name="Perotto S."/>
            <person name="Peter M."/>
            <person name="Riley R."/>
            <person name="Sitrit Y."/>
            <person name="Stielow B."/>
            <person name="Szollosi G."/>
            <person name="Zifcakova L."/>
            <person name="Stursova M."/>
            <person name="Spatafora J.W."/>
            <person name="Tedersoo L."/>
            <person name="Vaario L.-M."/>
            <person name="Yamada A."/>
            <person name="Yan M."/>
            <person name="Wang P."/>
            <person name="Xu J."/>
            <person name="Bruns T."/>
            <person name="Baldrian P."/>
            <person name="Vilgalys R."/>
            <person name="Henrissat B."/>
            <person name="Grigoriev I.V."/>
            <person name="Hibbett D."/>
            <person name="Nagy L.G."/>
            <person name="Martin F.M."/>
        </authorList>
    </citation>
    <scope>NUCLEOTIDE SEQUENCE</scope>
    <source>
        <strain evidence="2">BED1</strain>
    </source>
</reference>
<dbReference type="Proteomes" id="UP001194468">
    <property type="component" value="Unassembled WGS sequence"/>
</dbReference>
<proteinExistence type="predicted"/>
<keyword evidence="3" id="KW-1185">Reference proteome</keyword>
<dbReference type="EMBL" id="WHUW01000003">
    <property type="protein sequence ID" value="KAF8449305.1"/>
    <property type="molecule type" value="Genomic_DNA"/>
</dbReference>